<sequence length="157" mass="18309">MKYARLTKEQFEELHQEFINFLAAQSIDKAEWDQLKAEKPAVAEQELDVFSDLVWEGVLGRAEYLEHFSKNHIFLFQCFETHVQSIVMKSLVPEINFLTKEGLQWFSDNMFTDTIEIKTGKKVFTQERNSSIFDLIQQGAILSDGHLYQQIISIIES</sequence>
<evidence type="ECO:0000313" key="1">
    <source>
        <dbReference type="EMBL" id="QBN17964.1"/>
    </source>
</evidence>
<dbReference type="EMBL" id="CP037933">
    <property type="protein sequence ID" value="QBN17964.1"/>
    <property type="molecule type" value="Genomic_DNA"/>
</dbReference>
<gene>
    <name evidence="1" type="ORF">E1750_03810</name>
</gene>
<dbReference type="Proteomes" id="UP000291124">
    <property type="component" value="Chromosome"/>
</dbReference>
<accession>A0A4P6YB25</accession>
<dbReference type="OrthoDB" id="956723at2"/>
<name>A0A4P6YB25_9FLAO</name>
<evidence type="ECO:0008006" key="3">
    <source>
        <dbReference type="Google" id="ProtNLM"/>
    </source>
</evidence>
<dbReference type="Pfam" id="PF20105">
    <property type="entry name" value="DUF6495"/>
    <property type="match status" value="1"/>
</dbReference>
<dbReference type="AlphaFoldDB" id="A0A4P6YB25"/>
<dbReference type="RefSeq" id="WP_133275495.1">
    <property type="nucleotide sequence ID" value="NZ_CP037933.1"/>
</dbReference>
<reference evidence="2" key="1">
    <citation type="submission" date="2019-03" db="EMBL/GenBank/DDBJ databases">
        <title>Flavobacterium sp.</title>
        <authorList>
            <person name="Kim H."/>
        </authorList>
    </citation>
    <scope>NUCLEOTIDE SEQUENCE [LARGE SCALE GENOMIC DNA]</scope>
    <source>
        <strain evidence="2">GS13</strain>
    </source>
</reference>
<proteinExistence type="predicted"/>
<dbReference type="InterPro" id="IPR045470">
    <property type="entry name" value="DUF6495"/>
</dbReference>
<keyword evidence="2" id="KW-1185">Reference proteome</keyword>
<organism evidence="1 2">
    <name type="scientific">Flavobacterium nackdongense</name>
    <dbReference type="NCBI Taxonomy" id="2547394"/>
    <lineage>
        <taxon>Bacteria</taxon>
        <taxon>Pseudomonadati</taxon>
        <taxon>Bacteroidota</taxon>
        <taxon>Flavobacteriia</taxon>
        <taxon>Flavobacteriales</taxon>
        <taxon>Flavobacteriaceae</taxon>
        <taxon>Flavobacterium</taxon>
    </lineage>
</organism>
<protein>
    <recommendedName>
        <fullName evidence="3">Histidyl-tRNA synthetase</fullName>
    </recommendedName>
</protein>
<evidence type="ECO:0000313" key="2">
    <source>
        <dbReference type="Proteomes" id="UP000291124"/>
    </source>
</evidence>
<dbReference type="KEGG" id="fnk:E1750_03810"/>